<keyword evidence="2" id="KW-1185">Reference proteome</keyword>
<name>A0AC60Q7S8_IXOPE</name>
<evidence type="ECO:0000313" key="2">
    <source>
        <dbReference type="Proteomes" id="UP000805193"/>
    </source>
</evidence>
<comment type="caution">
    <text evidence="1">The sequence shown here is derived from an EMBL/GenBank/DDBJ whole genome shotgun (WGS) entry which is preliminary data.</text>
</comment>
<evidence type="ECO:0000313" key="1">
    <source>
        <dbReference type="EMBL" id="KAG0429761.1"/>
    </source>
</evidence>
<organism evidence="1 2">
    <name type="scientific">Ixodes persulcatus</name>
    <name type="common">Taiga tick</name>
    <dbReference type="NCBI Taxonomy" id="34615"/>
    <lineage>
        <taxon>Eukaryota</taxon>
        <taxon>Metazoa</taxon>
        <taxon>Ecdysozoa</taxon>
        <taxon>Arthropoda</taxon>
        <taxon>Chelicerata</taxon>
        <taxon>Arachnida</taxon>
        <taxon>Acari</taxon>
        <taxon>Parasitiformes</taxon>
        <taxon>Ixodida</taxon>
        <taxon>Ixodoidea</taxon>
        <taxon>Ixodidae</taxon>
        <taxon>Ixodinae</taxon>
        <taxon>Ixodes</taxon>
    </lineage>
</organism>
<accession>A0AC60Q7S8</accession>
<dbReference type="EMBL" id="JABSTQ010009383">
    <property type="protein sequence ID" value="KAG0429761.1"/>
    <property type="molecule type" value="Genomic_DNA"/>
</dbReference>
<dbReference type="Proteomes" id="UP000805193">
    <property type="component" value="Unassembled WGS sequence"/>
</dbReference>
<sequence>MATKMRVVDLKRELKSRNLSTVGTKSELLERLQAATECPEDVLAGVEWEPASLESHEDTSAEAPLPHTSLTLTEGMAHTGVLDACETECPRTPDQPYPGTDIEVSQDKSFLTAPESTTAMIPLVRDTNQNLKSSIETINGLKIKANEGDTMNDAVNRTYAQRLEELEKSMNERIQRLEDGARGDDLNLREEICHLQNKVAQLEVRVEKLEKMPRSPSAEMELNQPAVKAIYEIENSTDAGKETQVEVSEGSHIDLTRCQQNAILSALKNTGTQCDNDDFQKSPHNSEALRDYTVKFGPEKHVPDITENRMDSIQPTNKEEQIRPPPGIQREIIICGDASQSGTQAAEPTDLLNPTQSKPYVASTESGQAHVSEDNVGEPIQSQKSSTVLDSIITRDSRVTSHDPVEEIRPPTGIPREVIVAGDSNVGRFARALCEEVGDHRSLEIILNRKATLEHIHELIDIYEERARQVPRMYILHVGVNNLLQGDHPDDIIESLRTRWTKRRAALCICSVPEIRGRGKKLQAETMLLNAKLKTLCKSIKARFIDCTRDLEVTNAFEKDGLHYRPLAVQTMTHRLGSVTSRFLGLRRRLGPRDERTIETKQHDSQAQAPRVPNWKYQHREFVRGTPHVQWLNKRPVKMTKESGHRQVPQGIGPELSPEYLKEYPPLVGLEMRTPPAVTAWTGHQQGRVSTMQPSREAQHGYSLPAAWNSPPNNLLARDARHSSAAPHLPHPRAPDQANIFSTVANQLPHNWVAGDFLRHPPASPTLELIDLVHRVVCQQIEAQQCQKL</sequence>
<proteinExistence type="predicted"/>
<gene>
    <name evidence="1" type="ORF">HPB47_023313</name>
</gene>
<protein>
    <submittedName>
        <fullName evidence="1">Uncharacterized protein</fullName>
    </submittedName>
</protein>
<reference evidence="1 2" key="1">
    <citation type="journal article" date="2020" name="Cell">
        <title>Large-Scale Comparative Analyses of Tick Genomes Elucidate Their Genetic Diversity and Vector Capacities.</title>
        <authorList>
            <consortium name="Tick Genome and Microbiome Consortium (TIGMIC)"/>
            <person name="Jia N."/>
            <person name="Wang J."/>
            <person name="Shi W."/>
            <person name="Du L."/>
            <person name="Sun Y."/>
            <person name="Zhan W."/>
            <person name="Jiang J.F."/>
            <person name="Wang Q."/>
            <person name="Zhang B."/>
            <person name="Ji P."/>
            <person name="Bell-Sakyi L."/>
            <person name="Cui X.M."/>
            <person name="Yuan T.T."/>
            <person name="Jiang B.G."/>
            <person name="Yang W.F."/>
            <person name="Lam T.T."/>
            <person name="Chang Q.C."/>
            <person name="Ding S.J."/>
            <person name="Wang X.J."/>
            <person name="Zhu J.G."/>
            <person name="Ruan X.D."/>
            <person name="Zhao L."/>
            <person name="Wei J.T."/>
            <person name="Ye R.Z."/>
            <person name="Que T.C."/>
            <person name="Du C.H."/>
            <person name="Zhou Y.H."/>
            <person name="Cheng J.X."/>
            <person name="Dai P.F."/>
            <person name="Guo W.B."/>
            <person name="Han X.H."/>
            <person name="Huang E.J."/>
            <person name="Li L.F."/>
            <person name="Wei W."/>
            <person name="Gao Y.C."/>
            <person name="Liu J.Z."/>
            <person name="Shao H.Z."/>
            <person name="Wang X."/>
            <person name="Wang C.C."/>
            <person name="Yang T.C."/>
            <person name="Huo Q.B."/>
            <person name="Li W."/>
            <person name="Chen H.Y."/>
            <person name="Chen S.E."/>
            <person name="Zhou L.G."/>
            <person name="Ni X.B."/>
            <person name="Tian J.H."/>
            <person name="Sheng Y."/>
            <person name="Liu T."/>
            <person name="Pan Y.S."/>
            <person name="Xia L.Y."/>
            <person name="Li J."/>
            <person name="Zhao F."/>
            <person name="Cao W.C."/>
        </authorList>
    </citation>
    <scope>NUCLEOTIDE SEQUENCE [LARGE SCALE GENOMIC DNA]</scope>
    <source>
        <strain evidence="1">Iper-2018</strain>
    </source>
</reference>